<protein>
    <submittedName>
        <fullName evidence="2">Uncharacterized protein</fullName>
    </submittedName>
</protein>
<evidence type="ECO:0000256" key="1">
    <source>
        <dbReference type="SAM" id="MobiDB-lite"/>
    </source>
</evidence>
<name>E5ALT1_MYCRK</name>
<sequence length="52" mass="5372">MPRRCATQRTEPVAKAARGTAQYRPGRVDPAVEATRKASGGSLAVQTSGTTG</sequence>
<reference evidence="2 3" key="1">
    <citation type="journal article" date="2011" name="J. Bacteriol.">
        <title>Complete genome sequence of Burkholderia rhizoxinica, an endosymbiont of Rhizopus microsporus.</title>
        <authorList>
            <person name="Lackner G."/>
            <person name="Moebius N."/>
            <person name="Partida-Martinez L."/>
            <person name="Hertweck C."/>
        </authorList>
    </citation>
    <scope>NUCLEOTIDE SEQUENCE [LARGE SCALE GENOMIC DNA]</scope>
    <source>
        <strain evidence="3">DSM 19002 / CIP 109453 / HKI 454</strain>
    </source>
</reference>
<accession>E5ALT1</accession>
<dbReference type="KEGG" id="brh:RBRH_04089"/>
<gene>
    <name evidence="2" type="ordered locus">RBRH_04089</name>
</gene>
<organism evidence="2 3">
    <name type="scientific">Mycetohabitans rhizoxinica (strain DSM 19002 / CIP 109453 / HKI 454)</name>
    <name type="common">Paraburkholderia rhizoxinica</name>
    <dbReference type="NCBI Taxonomy" id="882378"/>
    <lineage>
        <taxon>Bacteria</taxon>
        <taxon>Pseudomonadati</taxon>
        <taxon>Pseudomonadota</taxon>
        <taxon>Betaproteobacteria</taxon>
        <taxon>Burkholderiales</taxon>
        <taxon>Burkholderiaceae</taxon>
        <taxon>Mycetohabitans</taxon>
    </lineage>
</organism>
<dbReference type="EMBL" id="FR687359">
    <property type="protein sequence ID" value="CBW76101.1"/>
    <property type="molecule type" value="Genomic_DNA"/>
</dbReference>
<dbReference type="AlphaFoldDB" id="E5ALT1"/>
<evidence type="ECO:0000313" key="2">
    <source>
        <dbReference type="EMBL" id="CBW76101.1"/>
    </source>
</evidence>
<evidence type="ECO:0000313" key="3">
    <source>
        <dbReference type="Proteomes" id="UP000007437"/>
    </source>
</evidence>
<proteinExistence type="predicted"/>
<dbReference type="STRING" id="882378.RBRH_04089"/>
<feature type="region of interest" description="Disordered" evidence="1">
    <location>
        <begin position="1"/>
        <end position="52"/>
    </location>
</feature>
<dbReference type="Proteomes" id="UP000007437">
    <property type="component" value="Chromosome"/>
</dbReference>
<dbReference type="HOGENOM" id="CLU_3077740_0_0_4"/>